<keyword evidence="7" id="KW-1185">Reference proteome</keyword>
<dbReference type="AlphaFoldDB" id="A0AAD1UCV4"/>
<feature type="region of interest" description="Disordered" evidence="4">
    <location>
        <begin position="517"/>
        <end position="565"/>
    </location>
</feature>
<evidence type="ECO:0000313" key="7">
    <source>
        <dbReference type="Proteomes" id="UP001295684"/>
    </source>
</evidence>
<protein>
    <recommendedName>
        <fullName evidence="5">Protein kinase domain-containing protein</fullName>
    </recommendedName>
</protein>
<feature type="compositionally biased region" description="Polar residues" evidence="4">
    <location>
        <begin position="371"/>
        <end position="391"/>
    </location>
</feature>
<dbReference type="PANTHER" id="PTHR24346:SF30">
    <property type="entry name" value="MATERNAL EMBRYONIC LEUCINE ZIPPER KINASE"/>
    <property type="match status" value="1"/>
</dbReference>
<sequence length="1201" mass="138307">MKARCGDTGSTKRQPKTHKKQTSISSKENFSKSKTLHRRLKSEERTTSIYLNPNQAKDRKISQDRSASNRMNFKNEFEDYSQATTSRKNRKKPKHKLESTLPFVGNNSFGGYISGSTGGPKKQSKNAIGYAALKGSKFSGTKTAMLTYAKDLDYKISKDNHKVSLQMNSDHMHNYSAAFNHNKSGKKKPFMLTTQKNTKRRSVERDHSKKKQRSSSDGNRIVNSKRKKKEHTKSPDTAYYNKMVAAFGNIVKYPTKTLRKVVKQNGKLYNQSGALFSLKRSKEIGSKKLANYYDHNNSKSNDARQKSTNIRSLPLSLMNSFEKRGKDKNIMKKKKKHSLKNSKKVPNQVFYHKGKVNVSGQHLKFSKPKSKSTMSHHSENSTQQFSSNLAFSGGNTPLSPQFYQDLSSHTNNIKEMQEAVCAANTLSSKYPYPYFIKRPETNVNMYDEDMLFLSSGDQTKQHSFYKDPNDSFTSQTYDNKPKKGNVQREAIHGYSYSHDHGSKKRVIMDKKTKMSKMSEIMGHKDFSKKPKKQKRQSKTGFQNSRKSSKHEDEFLIPENPNAADNAVDFNNNREELMRFLHDKDINQISIDQPPSKFVDVKDNAIRDIPKIKKKSINKGGKSKVMEYITGDKNTKERKFFSNQNSPKSKLIKEKPKKEKIKSDNEESKDLGVHSSKIVKIIKSAFLKNTTPTTTVDFYRAGKILGKGAFGKVSLALHKLAKKLVALKLLNKELIKNESSKDKVMQEVKILKRFRHPNVVKLYETFESDKHIIVVMELCAGGDLLNYVRKRRRLKESYAKYIFKQIIEGIAHVHSKGILHRDIKLDNILLDGKGFVKIADFGVSRIVTNIEDKMTEQCGTPAYIAPEILRDNGYYGFACDLWSAGVVLYAMLYGTVPFKANNMQDLHKLIMKAKYTLKDDISEEARDLLKCLLERDPYKRFSVIDVMAHDWMQDIEEQMVLFNDQETQLIRDEFTFNNSKRYNRNTKNINLESDRSRNTEMTELNSDCFTEQRLDSCENELLKNVSTKSIILAPFNSTKSHLSSKLHESVEENIFEKWKKLKFQVKCRELDKEYERNFNDEVDNGVYNKFVNNSIRNDEDGEKANEELISNPSTFLEASSNDDYIKQLSQVFGKGKKGQRNNDFGRIETMVSNYNFKIDHEIIQTMNQRFEYPKDYIVKCLDSNKTNYCTATYYLLGADQNY</sequence>
<dbReference type="PANTHER" id="PTHR24346">
    <property type="entry name" value="MAP/MICROTUBULE AFFINITY-REGULATING KINASE"/>
    <property type="match status" value="1"/>
</dbReference>
<feature type="domain" description="Protein kinase" evidence="5">
    <location>
        <begin position="698"/>
        <end position="951"/>
    </location>
</feature>
<evidence type="ECO:0000256" key="4">
    <source>
        <dbReference type="SAM" id="MobiDB-lite"/>
    </source>
</evidence>
<evidence type="ECO:0000256" key="1">
    <source>
        <dbReference type="ARBA" id="ARBA00022741"/>
    </source>
</evidence>
<dbReference type="GO" id="GO:0005524">
    <property type="term" value="F:ATP binding"/>
    <property type="evidence" value="ECO:0007669"/>
    <property type="project" value="UniProtKB-UniRule"/>
</dbReference>
<evidence type="ECO:0000256" key="2">
    <source>
        <dbReference type="ARBA" id="ARBA00022840"/>
    </source>
</evidence>
<dbReference type="InterPro" id="IPR008271">
    <property type="entry name" value="Ser/Thr_kinase_AS"/>
</dbReference>
<feature type="region of interest" description="Disordered" evidence="4">
    <location>
        <begin position="366"/>
        <end position="391"/>
    </location>
</feature>
<dbReference type="EMBL" id="CAMPGE010005632">
    <property type="protein sequence ID" value="CAI2364479.1"/>
    <property type="molecule type" value="Genomic_DNA"/>
</dbReference>
<dbReference type="GO" id="GO:0004674">
    <property type="term" value="F:protein serine/threonine kinase activity"/>
    <property type="evidence" value="ECO:0007669"/>
    <property type="project" value="TreeGrafter"/>
</dbReference>
<dbReference type="PROSITE" id="PS50011">
    <property type="entry name" value="PROTEIN_KINASE_DOM"/>
    <property type="match status" value="1"/>
</dbReference>
<feature type="region of interest" description="Disordered" evidence="4">
    <location>
        <begin position="464"/>
        <end position="483"/>
    </location>
</feature>
<evidence type="ECO:0000313" key="6">
    <source>
        <dbReference type="EMBL" id="CAI2364479.1"/>
    </source>
</evidence>
<dbReference type="Proteomes" id="UP001295684">
    <property type="component" value="Unassembled WGS sequence"/>
</dbReference>
<name>A0AAD1UCV4_EUPCR</name>
<dbReference type="InterPro" id="IPR000719">
    <property type="entry name" value="Prot_kinase_dom"/>
</dbReference>
<keyword evidence="1 3" id="KW-0547">Nucleotide-binding</keyword>
<dbReference type="FunFam" id="3.30.200.20:FF:000042">
    <property type="entry name" value="Aurora kinase A"/>
    <property type="match status" value="1"/>
</dbReference>
<feature type="region of interest" description="Disordered" evidence="4">
    <location>
        <begin position="177"/>
        <end position="236"/>
    </location>
</feature>
<evidence type="ECO:0000256" key="3">
    <source>
        <dbReference type="PROSITE-ProRule" id="PRU10141"/>
    </source>
</evidence>
<dbReference type="FunFam" id="1.10.510.10:FF:000956">
    <property type="entry name" value="CAMK family protein kinase"/>
    <property type="match status" value="1"/>
</dbReference>
<proteinExistence type="predicted"/>
<keyword evidence="2 3" id="KW-0067">ATP-binding</keyword>
<comment type="caution">
    <text evidence="6">The sequence shown here is derived from an EMBL/GenBank/DDBJ whole genome shotgun (WGS) entry which is preliminary data.</text>
</comment>
<reference evidence="6" key="1">
    <citation type="submission" date="2023-07" db="EMBL/GenBank/DDBJ databases">
        <authorList>
            <consortium name="AG Swart"/>
            <person name="Singh M."/>
            <person name="Singh A."/>
            <person name="Seah K."/>
            <person name="Emmerich C."/>
        </authorList>
    </citation>
    <scope>NUCLEOTIDE SEQUENCE</scope>
    <source>
        <strain evidence="6">DP1</strain>
    </source>
</reference>
<dbReference type="Gene3D" id="1.10.510.10">
    <property type="entry name" value="Transferase(Phosphotransferase) domain 1"/>
    <property type="match status" value="1"/>
</dbReference>
<dbReference type="SUPFAM" id="SSF56112">
    <property type="entry name" value="Protein kinase-like (PK-like)"/>
    <property type="match status" value="1"/>
</dbReference>
<organism evidence="6 7">
    <name type="scientific">Euplotes crassus</name>
    <dbReference type="NCBI Taxonomy" id="5936"/>
    <lineage>
        <taxon>Eukaryota</taxon>
        <taxon>Sar</taxon>
        <taxon>Alveolata</taxon>
        <taxon>Ciliophora</taxon>
        <taxon>Intramacronucleata</taxon>
        <taxon>Spirotrichea</taxon>
        <taxon>Hypotrichia</taxon>
        <taxon>Euplotida</taxon>
        <taxon>Euplotidae</taxon>
        <taxon>Moneuplotes</taxon>
    </lineage>
</organism>
<dbReference type="InterPro" id="IPR017441">
    <property type="entry name" value="Protein_kinase_ATP_BS"/>
</dbReference>
<evidence type="ECO:0000259" key="5">
    <source>
        <dbReference type="PROSITE" id="PS50011"/>
    </source>
</evidence>
<dbReference type="PROSITE" id="PS00108">
    <property type="entry name" value="PROTEIN_KINASE_ST"/>
    <property type="match status" value="1"/>
</dbReference>
<gene>
    <name evidence="6" type="ORF">ECRASSUSDP1_LOCUS5822</name>
</gene>
<dbReference type="CDD" id="cd14003">
    <property type="entry name" value="STKc_AMPK-like"/>
    <property type="match status" value="1"/>
</dbReference>
<feature type="region of interest" description="Disordered" evidence="4">
    <location>
        <begin position="635"/>
        <end position="667"/>
    </location>
</feature>
<dbReference type="GO" id="GO:0005737">
    <property type="term" value="C:cytoplasm"/>
    <property type="evidence" value="ECO:0007669"/>
    <property type="project" value="TreeGrafter"/>
</dbReference>
<accession>A0AAD1UCV4</accession>
<dbReference type="InterPro" id="IPR011009">
    <property type="entry name" value="Kinase-like_dom_sf"/>
</dbReference>
<dbReference type="Pfam" id="PF00069">
    <property type="entry name" value="Pkinase"/>
    <property type="match status" value="1"/>
</dbReference>
<feature type="region of interest" description="Disordered" evidence="4">
    <location>
        <begin position="1"/>
        <end position="101"/>
    </location>
</feature>
<feature type="compositionally biased region" description="Basic and acidic residues" evidence="4">
    <location>
        <begin position="650"/>
        <end position="667"/>
    </location>
</feature>
<dbReference type="SMART" id="SM00220">
    <property type="entry name" value="S_TKc"/>
    <property type="match status" value="1"/>
</dbReference>
<dbReference type="GO" id="GO:0035556">
    <property type="term" value="P:intracellular signal transduction"/>
    <property type="evidence" value="ECO:0007669"/>
    <property type="project" value="TreeGrafter"/>
</dbReference>
<dbReference type="PROSITE" id="PS00107">
    <property type="entry name" value="PROTEIN_KINASE_ATP"/>
    <property type="match status" value="1"/>
</dbReference>
<feature type="binding site" evidence="3">
    <location>
        <position position="727"/>
    </location>
    <ligand>
        <name>ATP</name>
        <dbReference type="ChEBI" id="CHEBI:30616"/>
    </ligand>
</feature>